<comment type="similarity">
    <text evidence="2">Belongs to the SusD family.</text>
</comment>
<evidence type="ECO:0000256" key="3">
    <source>
        <dbReference type="ARBA" id="ARBA00022729"/>
    </source>
</evidence>
<dbReference type="AlphaFoldDB" id="A0A9X3BH28"/>
<evidence type="ECO:0000313" key="8">
    <source>
        <dbReference type="Proteomes" id="UP001155483"/>
    </source>
</evidence>
<sequence length="181" mass="20971">MIRKFLDETLDAAQFRGQYDFKEIRYAEVLLILAEALYEKNGSISDEDFDKTINLLRSRVNMPRLTNAFVQTNGLNMLNEIRRERTVELAFEGFRREDLRRWKTAETVMPQALRGVKFVGTEYQQKYPSLKVGVDIQVDNNGFIIAEPASARQFLPKHYLDPVPLQQIQLTKGAVTQNNGW</sequence>
<dbReference type="Pfam" id="PF07980">
    <property type="entry name" value="SusD_RagB"/>
    <property type="match status" value="1"/>
</dbReference>
<comment type="caution">
    <text evidence="7">The sequence shown here is derived from an EMBL/GenBank/DDBJ whole genome shotgun (WGS) entry which is preliminary data.</text>
</comment>
<dbReference type="RefSeq" id="WP_279296287.1">
    <property type="nucleotide sequence ID" value="NZ_JAOTIF010000003.1"/>
</dbReference>
<keyword evidence="8" id="KW-1185">Reference proteome</keyword>
<name>A0A9X3BH28_9BACT</name>
<keyword evidence="5" id="KW-0998">Cell outer membrane</keyword>
<keyword evidence="3" id="KW-0732">Signal</keyword>
<evidence type="ECO:0000256" key="4">
    <source>
        <dbReference type="ARBA" id="ARBA00023136"/>
    </source>
</evidence>
<gene>
    <name evidence="7" type="ORF">OCK74_06915</name>
</gene>
<dbReference type="SUPFAM" id="SSF48452">
    <property type="entry name" value="TPR-like"/>
    <property type="match status" value="1"/>
</dbReference>
<comment type="subcellular location">
    <subcellularLocation>
        <location evidence="1">Cell outer membrane</location>
    </subcellularLocation>
</comment>
<evidence type="ECO:0000259" key="6">
    <source>
        <dbReference type="Pfam" id="PF07980"/>
    </source>
</evidence>
<evidence type="ECO:0000256" key="2">
    <source>
        <dbReference type="ARBA" id="ARBA00006275"/>
    </source>
</evidence>
<feature type="domain" description="RagB/SusD" evidence="6">
    <location>
        <begin position="1"/>
        <end position="181"/>
    </location>
</feature>
<keyword evidence="4" id="KW-0472">Membrane</keyword>
<evidence type="ECO:0000256" key="5">
    <source>
        <dbReference type="ARBA" id="ARBA00023237"/>
    </source>
</evidence>
<accession>A0A9X3BH28</accession>
<reference evidence="7" key="1">
    <citation type="submission" date="2022-09" db="EMBL/GenBank/DDBJ databases">
        <authorList>
            <person name="Yuan C."/>
            <person name="Ke Z."/>
        </authorList>
    </citation>
    <scope>NUCLEOTIDE SEQUENCE</scope>
    <source>
        <strain evidence="7">LB-8</strain>
    </source>
</reference>
<evidence type="ECO:0000313" key="7">
    <source>
        <dbReference type="EMBL" id="MCU7548842.1"/>
    </source>
</evidence>
<organism evidence="7 8">
    <name type="scientific">Paraflavisolibacter caeni</name>
    <dbReference type="NCBI Taxonomy" id="2982496"/>
    <lineage>
        <taxon>Bacteria</taxon>
        <taxon>Pseudomonadati</taxon>
        <taxon>Bacteroidota</taxon>
        <taxon>Chitinophagia</taxon>
        <taxon>Chitinophagales</taxon>
        <taxon>Chitinophagaceae</taxon>
        <taxon>Paraflavisolibacter</taxon>
    </lineage>
</organism>
<evidence type="ECO:0000256" key="1">
    <source>
        <dbReference type="ARBA" id="ARBA00004442"/>
    </source>
</evidence>
<proteinExistence type="inferred from homology"/>
<dbReference type="GO" id="GO:0009279">
    <property type="term" value="C:cell outer membrane"/>
    <property type="evidence" value="ECO:0007669"/>
    <property type="project" value="UniProtKB-SubCell"/>
</dbReference>
<protein>
    <submittedName>
        <fullName evidence="7">RagB/SusD family nutrient uptake outer membrane protein</fullName>
    </submittedName>
</protein>
<dbReference type="InterPro" id="IPR011990">
    <property type="entry name" value="TPR-like_helical_dom_sf"/>
</dbReference>
<dbReference type="Proteomes" id="UP001155483">
    <property type="component" value="Unassembled WGS sequence"/>
</dbReference>
<dbReference type="Gene3D" id="1.25.40.390">
    <property type="match status" value="1"/>
</dbReference>
<dbReference type="EMBL" id="JAOTIF010000003">
    <property type="protein sequence ID" value="MCU7548842.1"/>
    <property type="molecule type" value="Genomic_DNA"/>
</dbReference>
<dbReference type="InterPro" id="IPR012944">
    <property type="entry name" value="SusD_RagB_dom"/>
</dbReference>
<reference evidence="7" key="2">
    <citation type="submission" date="2023-04" db="EMBL/GenBank/DDBJ databases">
        <title>Paracnuella aquatica gen. nov., sp. nov., a member of the family Chitinophagaceae isolated from a hot spring.</title>
        <authorList>
            <person name="Wang C."/>
        </authorList>
    </citation>
    <scope>NUCLEOTIDE SEQUENCE</scope>
    <source>
        <strain evidence="7">LB-8</strain>
    </source>
</reference>